<proteinExistence type="predicted"/>
<dbReference type="EMBL" id="LAZR01059244">
    <property type="protein sequence ID" value="KKK68211.1"/>
    <property type="molecule type" value="Genomic_DNA"/>
</dbReference>
<keyword evidence="1" id="KW-1133">Transmembrane helix</keyword>
<comment type="caution">
    <text evidence="2">The sequence shown here is derived from an EMBL/GenBank/DDBJ whole genome shotgun (WGS) entry which is preliminary data.</text>
</comment>
<accession>A0A0F9A7R1</accession>
<keyword evidence="1" id="KW-0472">Membrane</keyword>
<sequence>MVYIIFILQIICIFAIGTGIYVEYTLG</sequence>
<organism evidence="2">
    <name type="scientific">marine sediment metagenome</name>
    <dbReference type="NCBI Taxonomy" id="412755"/>
    <lineage>
        <taxon>unclassified sequences</taxon>
        <taxon>metagenomes</taxon>
        <taxon>ecological metagenomes</taxon>
    </lineage>
</organism>
<feature type="transmembrane region" description="Helical" evidence="1">
    <location>
        <begin position="6"/>
        <end position="26"/>
    </location>
</feature>
<protein>
    <submittedName>
        <fullName evidence="2">Uncharacterized protein</fullName>
    </submittedName>
</protein>
<keyword evidence="1" id="KW-0812">Transmembrane</keyword>
<gene>
    <name evidence="2" type="ORF">LCGC14_2946350</name>
</gene>
<name>A0A0F9A7R1_9ZZZZ</name>
<dbReference type="AlphaFoldDB" id="A0A0F9A7R1"/>
<evidence type="ECO:0000256" key="1">
    <source>
        <dbReference type="SAM" id="Phobius"/>
    </source>
</evidence>
<evidence type="ECO:0000313" key="2">
    <source>
        <dbReference type="EMBL" id="KKK68211.1"/>
    </source>
</evidence>
<feature type="non-terminal residue" evidence="2">
    <location>
        <position position="27"/>
    </location>
</feature>
<reference evidence="2" key="1">
    <citation type="journal article" date="2015" name="Nature">
        <title>Complex archaea that bridge the gap between prokaryotes and eukaryotes.</title>
        <authorList>
            <person name="Spang A."/>
            <person name="Saw J.H."/>
            <person name="Jorgensen S.L."/>
            <person name="Zaremba-Niedzwiedzka K."/>
            <person name="Martijn J."/>
            <person name="Lind A.E."/>
            <person name="van Eijk R."/>
            <person name="Schleper C."/>
            <person name="Guy L."/>
            <person name="Ettema T.J."/>
        </authorList>
    </citation>
    <scope>NUCLEOTIDE SEQUENCE</scope>
</reference>